<name>A0ABD3SPY7_9STRA</name>
<dbReference type="Pfam" id="PF05180">
    <property type="entry name" value="zf-DNL"/>
    <property type="match status" value="1"/>
</dbReference>
<sequence>MVIVYTCGICDTRTARQITERAYRHGVVLVRCPECQNLHLIADRLGWFEERGEDGRGWDVEKLAEEAGGNVRVVSGDGILELSPEDIVGSTKDESLEEEKH</sequence>
<comment type="caution">
    <text evidence="6">The sequence shown here is derived from an EMBL/GenBank/DDBJ whole genome shotgun (WGS) entry which is preliminary data.</text>
</comment>
<organism evidence="6 7">
    <name type="scientific">Cyclostephanos tholiformis</name>
    <dbReference type="NCBI Taxonomy" id="382380"/>
    <lineage>
        <taxon>Eukaryota</taxon>
        <taxon>Sar</taxon>
        <taxon>Stramenopiles</taxon>
        <taxon>Ochrophyta</taxon>
        <taxon>Bacillariophyta</taxon>
        <taxon>Coscinodiscophyceae</taxon>
        <taxon>Thalassiosirophycidae</taxon>
        <taxon>Stephanodiscales</taxon>
        <taxon>Stephanodiscaceae</taxon>
        <taxon>Cyclostephanos</taxon>
    </lineage>
</organism>
<dbReference type="InterPro" id="IPR007853">
    <property type="entry name" value="Znf_DNL-typ"/>
</dbReference>
<protein>
    <recommendedName>
        <fullName evidence="5">DNL-type domain-containing protein</fullName>
    </recommendedName>
</protein>
<dbReference type="AlphaFoldDB" id="A0ABD3SPY7"/>
<keyword evidence="1" id="KW-0479">Metal-binding</keyword>
<dbReference type="PANTHER" id="PTHR20922:SF13">
    <property type="entry name" value="DNL-TYPE ZINC FINGER PROTEIN"/>
    <property type="match status" value="1"/>
</dbReference>
<proteinExistence type="predicted"/>
<evidence type="ECO:0000259" key="5">
    <source>
        <dbReference type="PROSITE" id="PS51501"/>
    </source>
</evidence>
<dbReference type="GO" id="GO:0008270">
    <property type="term" value="F:zinc ion binding"/>
    <property type="evidence" value="ECO:0007669"/>
    <property type="project" value="UniProtKB-KW"/>
</dbReference>
<evidence type="ECO:0000313" key="6">
    <source>
        <dbReference type="EMBL" id="KAL3826368.1"/>
    </source>
</evidence>
<evidence type="ECO:0000256" key="4">
    <source>
        <dbReference type="PROSITE-ProRule" id="PRU00834"/>
    </source>
</evidence>
<evidence type="ECO:0000313" key="7">
    <source>
        <dbReference type="Proteomes" id="UP001530377"/>
    </source>
</evidence>
<evidence type="ECO:0000256" key="2">
    <source>
        <dbReference type="ARBA" id="ARBA00022771"/>
    </source>
</evidence>
<accession>A0ABD3SPY7</accession>
<keyword evidence="7" id="KW-1185">Reference proteome</keyword>
<keyword evidence="2 4" id="KW-0863">Zinc-finger</keyword>
<dbReference type="InterPro" id="IPR024158">
    <property type="entry name" value="Mt_import_TIM15"/>
</dbReference>
<keyword evidence="3" id="KW-0862">Zinc</keyword>
<dbReference type="EMBL" id="JALLPB020000022">
    <property type="protein sequence ID" value="KAL3826368.1"/>
    <property type="molecule type" value="Genomic_DNA"/>
</dbReference>
<feature type="domain" description="DNL-type" evidence="5">
    <location>
        <begin position="1"/>
        <end position="96"/>
    </location>
</feature>
<evidence type="ECO:0000256" key="1">
    <source>
        <dbReference type="ARBA" id="ARBA00022723"/>
    </source>
</evidence>
<dbReference type="PANTHER" id="PTHR20922">
    <property type="entry name" value="DNL-TYPE ZINC FINGER PROTEIN"/>
    <property type="match status" value="1"/>
</dbReference>
<evidence type="ECO:0000256" key="3">
    <source>
        <dbReference type="ARBA" id="ARBA00022833"/>
    </source>
</evidence>
<dbReference type="Proteomes" id="UP001530377">
    <property type="component" value="Unassembled WGS sequence"/>
</dbReference>
<gene>
    <name evidence="6" type="ORF">ACHAXA_008576</name>
</gene>
<dbReference type="PROSITE" id="PS51501">
    <property type="entry name" value="ZF_DNL"/>
    <property type="match status" value="1"/>
</dbReference>
<reference evidence="6 7" key="1">
    <citation type="submission" date="2024-10" db="EMBL/GenBank/DDBJ databases">
        <title>Updated reference genomes for cyclostephanoid diatoms.</title>
        <authorList>
            <person name="Roberts W.R."/>
            <person name="Alverson A.J."/>
        </authorList>
    </citation>
    <scope>NUCLEOTIDE SEQUENCE [LARGE SCALE GENOMIC DNA]</scope>
    <source>
        <strain evidence="6 7">AJA228-03</strain>
    </source>
</reference>